<keyword evidence="2" id="KW-1185">Reference proteome</keyword>
<dbReference type="EMBL" id="JAKZGP010000013">
    <property type="protein sequence ID" value="MCH7409204.1"/>
    <property type="molecule type" value="Genomic_DNA"/>
</dbReference>
<evidence type="ECO:0008006" key="3">
    <source>
        <dbReference type="Google" id="ProtNLM"/>
    </source>
</evidence>
<proteinExistence type="predicted"/>
<protein>
    <recommendedName>
        <fullName evidence="3">Outer membrane protein beta-barrel domain-containing protein</fullName>
    </recommendedName>
</protein>
<organism evidence="1 2">
    <name type="scientific">Belliella filtrata</name>
    <dbReference type="NCBI Taxonomy" id="2923435"/>
    <lineage>
        <taxon>Bacteria</taxon>
        <taxon>Pseudomonadati</taxon>
        <taxon>Bacteroidota</taxon>
        <taxon>Cytophagia</taxon>
        <taxon>Cytophagales</taxon>
        <taxon>Cyclobacteriaceae</taxon>
        <taxon>Belliella</taxon>
    </lineage>
</organism>
<accession>A0ABS9UYK5</accession>
<reference evidence="1" key="1">
    <citation type="submission" date="2022-03" db="EMBL/GenBank/DDBJ databases">
        <title>De novo assembled genomes of Belliella spp. (Cyclobacteriaceae) strains.</title>
        <authorList>
            <person name="Szabo A."/>
            <person name="Korponai K."/>
            <person name="Felfoldi T."/>
        </authorList>
    </citation>
    <scope>NUCLEOTIDE SEQUENCE</scope>
    <source>
        <strain evidence="1">DSM 111904</strain>
    </source>
</reference>
<evidence type="ECO:0000313" key="1">
    <source>
        <dbReference type="EMBL" id="MCH7409204.1"/>
    </source>
</evidence>
<dbReference type="RefSeq" id="WP_241347556.1">
    <property type="nucleotide sequence ID" value="NZ_JAKZGP010000013.1"/>
</dbReference>
<evidence type="ECO:0000313" key="2">
    <source>
        <dbReference type="Proteomes" id="UP001165489"/>
    </source>
</evidence>
<name>A0ABS9UYK5_9BACT</name>
<sequence>MSQFAFGQKAVGSYFHHIEVGITSGRLNNSPRLDYTLQSLHGIQLDAHNKLGFFVGLDSYPKQVLMPLGFGWRNTLSPNRRNSLSFGLDIGYGSSWLDRKELEGNFEKWNEGGFMVSPIIGIARKSKNGALAYTWNLGFKKQFASTFEGVRGTGVGGVDGIRPGYDSIFEERYVFNSLILRWGILF</sequence>
<comment type="caution">
    <text evidence="1">The sequence shown here is derived from an EMBL/GenBank/DDBJ whole genome shotgun (WGS) entry which is preliminary data.</text>
</comment>
<gene>
    <name evidence="1" type="ORF">MM239_07355</name>
</gene>
<dbReference type="Proteomes" id="UP001165489">
    <property type="component" value="Unassembled WGS sequence"/>
</dbReference>